<comment type="caution">
    <text evidence="2">The sequence shown here is derived from an EMBL/GenBank/DDBJ whole genome shotgun (WGS) entry which is preliminary data.</text>
</comment>
<sequence>MTRKSRTIAGAAAATIVAVSLALTGCSGNGASTSDSSSGSQVTYDKNEKVTLNVTWWGADSRTAIMTKVFDSFQQKYPNIKITAQPVGSPDDEFNRLATDFAAGTAPDVFALGGSKPQDYGSQGALLDLSTVSKYLPYEKDYPKFSLANGTVKGKQYALPTGGNAVGMLINKDIFADAGVDLPSGTISWDDLDKVASQISDAEKSKGIVGLDLRVQDILGTFVAQENNIGLYDDKGKVAAKPKTIKKWYDLEKTMVKDGALPDPSVIAQNWNVTPDRTLFGTGKAAITFAYSNQVGAYTQGLNGANVELVSPPTDTKNSGVSVLPSQFWAISAQSKHPAQAALLVNYMLNDTDAAKVILADRGLQFNDKVLKVVEPLLDPNSAQGAKYIQDVLKTGVVAPIQPAGAENETQLAQRTESDILFNKTSDTDGSQKFVDELTQDLASAQ</sequence>
<gene>
    <name evidence="2" type="ORF">GCM10022286_10690</name>
</gene>
<dbReference type="Gene3D" id="3.40.190.10">
    <property type="entry name" value="Periplasmic binding protein-like II"/>
    <property type="match status" value="2"/>
</dbReference>
<keyword evidence="3" id="KW-1185">Reference proteome</keyword>
<dbReference type="Pfam" id="PF01547">
    <property type="entry name" value="SBP_bac_1"/>
    <property type="match status" value="1"/>
</dbReference>
<evidence type="ECO:0000256" key="1">
    <source>
        <dbReference type="SAM" id="SignalP"/>
    </source>
</evidence>
<reference evidence="2" key="1">
    <citation type="journal article" date="2014" name="Int. J. Syst. Evol. Microbiol.">
        <title>Complete genome of a new Firmicutes species belonging to the dominant human colonic microbiota ('Ruminococcus bicirculans') reveals two chromosomes and a selective capacity to utilize plant glucans.</title>
        <authorList>
            <consortium name="NISC Comparative Sequencing Program"/>
            <person name="Wegmann U."/>
            <person name="Louis P."/>
            <person name="Goesmann A."/>
            <person name="Henrissat B."/>
            <person name="Duncan S.H."/>
            <person name="Flint H.J."/>
        </authorList>
    </citation>
    <scope>NUCLEOTIDE SEQUENCE</scope>
    <source>
        <strain evidence="2">JCM 17590</strain>
    </source>
</reference>
<name>A0ABP7ZHM1_9MICO</name>
<protein>
    <submittedName>
        <fullName evidence="2">Sugar ABC transporter substrate-binding protein</fullName>
    </submittedName>
</protein>
<dbReference type="EMBL" id="BAABBV010000001">
    <property type="protein sequence ID" value="GAA4158180.1"/>
    <property type="molecule type" value="Genomic_DNA"/>
</dbReference>
<accession>A0ABP7ZHM1</accession>
<dbReference type="RefSeq" id="WP_344790716.1">
    <property type="nucleotide sequence ID" value="NZ_BAABBV010000001.1"/>
</dbReference>
<feature type="chain" id="PRO_5045118373" evidence="1">
    <location>
        <begin position="23"/>
        <end position="446"/>
    </location>
</feature>
<organism evidence="2 3">
    <name type="scientific">Gryllotalpicola daejeonensis</name>
    <dbReference type="NCBI Taxonomy" id="993087"/>
    <lineage>
        <taxon>Bacteria</taxon>
        <taxon>Bacillati</taxon>
        <taxon>Actinomycetota</taxon>
        <taxon>Actinomycetes</taxon>
        <taxon>Micrococcales</taxon>
        <taxon>Microbacteriaceae</taxon>
        <taxon>Gryllotalpicola</taxon>
    </lineage>
</organism>
<evidence type="ECO:0000313" key="3">
    <source>
        <dbReference type="Proteomes" id="UP001415169"/>
    </source>
</evidence>
<dbReference type="PROSITE" id="PS51257">
    <property type="entry name" value="PROKAR_LIPOPROTEIN"/>
    <property type="match status" value="1"/>
</dbReference>
<reference evidence="2" key="2">
    <citation type="submission" date="2023-12" db="EMBL/GenBank/DDBJ databases">
        <authorList>
            <person name="Sun Q."/>
            <person name="Inoue M."/>
        </authorList>
    </citation>
    <scope>NUCLEOTIDE SEQUENCE</scope>
    <source>
        <strain evidence="2">JCM 17590</strain>
    </source>
</reference>
<dbReference type="PANTHER" id="PTHR43649:SF12">
    <property type="entry name" value="DIACETYLCHITOBIOSE BINDING PROTEIN DASA"/>
    <property type="match status" value="1"/>
</dbReference>
<dbReference type="SUPFAM" id="SSF53850">
    <property type="entry name" value="Periplasmic binding protein-like II"/>
    <property type="match status" value="1"/>
</dbReference>
<dbReference type="InterPro" id="IPR050490">
    <property type="entry name" value="Bact_solute-bd_prot1"/>
</dbReference>
<evidence type="ECO:0000313" key="2">
    <source>
        <dbReference type="EMBL" id="GAA4158180.1"/>
    </source>
</evidence>
<dbReference type="PANTHER" id="PTHR43649">
    <property type="entry name" value="ARABINOSE-BINDING PROTEIN-RELATED"/>
    <property type="match status" value="1"/>
</dbReference>
<dbReference type="CDD" id="cd13585">
    <property type="entry name" value="PBP2_TMBP_like"/>
    <property type="match status" value="1"/>
</dbReference>
<proteinExistence type="predicted"/>
<dbReference type="Proteomes" id="UP001415169">
    <property type="component" value="Unassembled WGS sequence"/>
</dbReference>
<keyword evidence="1" id="KW-0732">Signal</keyword>
<dbReference type="InterPro" id="IPR006059">
    <property type="entry name" value="SBP"/>
</dbReference>
<feature type="signal peptide" evidence="1">
    <location>
        <begin position="1"/>
        <end position="22"/>
    </location>
</feature>